<name>A0AAV5WK98_9BILA</name>
<dbReference type="CDD" id="cd00201">
    <property type="entry name" value="WW"/>
    <property type="match status" value="1"/>
</dbReference>
<feature type="non-terminal residue" evidence="3">
    <location>
        <position position="1"/>
    </location>
</feature>
<comment type="caution">
    <text evidence="3">The sequence shown here is derived from an EMBL/GenBank/DDBJ whole genome shotgun (WGS) entry which is preliminary data.</text>
</comment>
<feature type="region of interest" description="Disordered" evidence="1">
    <location>
        <begin position="68"/>
        <end position="92"/>
    </location>
</feature>
<feature type="compositionally biased region" description="Pro residues" evidence="1">
    <location>
        <begin position="68"/>
        <end position="79"/>
    </location>
</feature>
<dbReference type="SMART" id="SM00456">
    <property type="entry name" value="WW"/>
    <property type="match status" value="1"/>
</dbReference>
<dbReference type="SUPFAM" id="SSF51045">
    <property type="entry name" value="WW domain"/>
    <property type="match status" value="1"/>
</dbReference>
<feature type="domain" description="WW" evidence="2">
    <location>
        <begin position="87"/>
        <end position="120"/>
    </location>
</feature>
<sequence length="254" mass="28193">EFHRNSLFAMYRLVEVDVSSTRYSQAPVIAAPPTGEPDNSFVEFYKRYTKKMISSPAVPATSPTVVTPLPPPPTPPPIPAVEQSPTPQEPMDWVKLLSSNGKHYFYNTETGESTYRIPPGWITPSVPVEKSSSSVNQPLTPLPPLPPLPELTPPDDEKKESPVKATSPPHPPVMISTPTGVVSQKRRSIQADLEASANNENDAPEALESPALKKVKVEDNVEEKEEKEKEKEGVDMDIDEEKMEEKEEEEKKEE</sequence>
<evidence type="ECO:0000313" key="3">
    <source>
        <dbReference type="EMBL" id="GMT31073.1"/>
    </source>
</evidence>
<reference evidence="3" key="1">
    <citation type="submission" date="2023-10" db="EMBL/GenBank/DDBJ databases">
        <title>Genome assembly of Pristionchus species.</title>
        <authorList>
            <person name="Yoshida K."/>
            <person name="Sommer R.J."/>
        </authorList>
    </citation>
    <scope>NUCLEOTIDE SEQUENCE</scope>
    <source>
        <strain evidence="3">RS5133</strain>
    </source>
</reference>
<dbReference type="InterPro" id="IPR036020">
    <property type="entry name" value="WW_dom_sf"/>
</dbReference>
<dbReference type="Gene3D" id="2.20.70.10">
    <property type="match status" value="1"/>
</dbReference>
<feature type="non-terminal residue" evidence="3">
    <location>
        <position position="254"/>
    </location>
</feature>
<feature type="compositionally biased region" description="Low complexity" evidence="1">
    <location>
        <begin position="124"/>
        <end position="139"/>
    </location>
</feature>
<organism evidence="3 4">
    <name type="scientific">Pristionchus fissidentatus</name>
    <dbReference type="NCBI Taxonomy" id="1538716"/>
    <lineage>
        <taxon>Eukaryota</taxon>
        <taxon>Metazoa</taxon>
        <taxon>Ecdysozoa</taxon>
        <taxon>Nematoda</taxon>
        <taxon>Chromadorea</taxon>
        <taxon>Rhabditida</taxon>
        <taxon>Rhabditina</taxon>
        <taxon>Diplogasteromorpha</taxon>
        <taxon>Diplogasteroidea</taxon>
        <taxon>Neodiplogasteridae</taxon>
        <taxon>Pristionchus</taxon>
    </lineage>
</organism>
<feature type="region of interest" description="Disordered" evidence="1">
    <location>
        <begin position="123"/>
        <end position="254"/>
    </location>
</feature>
<dbReference type="AlphaFoldDB" id="A0AAV5WK98"/>
<dbReference type="Pfam" id="PF00397">
    <property type="entry name" value="WW"/>
    <property type="match status" value="1"/>
</dbReference>
<evidence type="ECO:0000259" key="2">
    <source>
        <dbReference type="PROSITE" id="PS50020"/>
    </source>
</evidence>
<feature type="compositionally biased region" description="Basic and acidic residues" evidence="1">
    <location>
        <begin position="215"/>
        <end position="234"/>
    </location>
</feature>
<evidence type="ECO:0000256" key="1">
    <source>
        <dbReference type="SAM" id="MobiDB-lite"/>
    </source>
</evidence>
<proteinExistence type="predicted"/>
<dbReference type="Proteomes" id="UP001432322">
    <property type="component" value="Unassembled WGS sequence"/>
</dbReference>
<gene>
    <name evidence="3" type="ORF">PFISCL1PPCAC_22370</name>
</gene>
<feature type="compositionally biased region" description="Acidic residues" evidence="1">
    <location>
        <begin position="235"/>
        <end position="254"/>
    </location>
</feature>
<dbReference type="EMBL" id="BTSY01000005">
    <property type="protein sequence ID" value="GMT31073.1"/>
    <property type="molecule type" value="Genomic_DNA"/>
</dbReference>
<dbReference type="InterPro" id="IPR001202">
    <property type="entry name" value="WW_dom"/>
</dbReference>
<accession>A0AAV5WK98</accession>
<keyword evidence="4" id="KW-1185">Reference proteome</keyword>
<dbReference type="PROSITE" id="PS50020">
    <property type="entry name" value="WW_DOMAIN_2"/>
    <property type="match status" value="1"/>
</dbReference>
<evidence type="ECO:0000313" key="4">
    <source>
        <dbReference type="Proteomes" id="UP001432322"/>
    </source>
</evidence>
<protein>
    <recommendedName>
        <fullName evidence="2">WW domain-containing protein</fullName>
    </recommendedName>
</protein>
<feature type="compositionally biased region" description="Pro residues" evidence="1">
    <location>
        <begin position="140"/>
        <end position="152"/>
    </location>
</feature>